<evidence type="ECO:0000256" key="2">
    <source>
        <dbReference type="ARBA" id="ARBA00022649"/>
    </source>
</evidence>
<keyword evidence="5" id="KW-0378">Hydrolase</keyword>
<dbReference type="Gene3D" id="3.40.50.1010">
    <property type="entry name" value="5'-nuclease"/>
    <property type="match status" value="1"/>
</dbReference>
<evidence type="ECO:0000256" key="6">
    <source>
        <dbReference type="ARBA" id="ARBA00022842"/>
    </source>
</evidence>
<keyword evidence="4" id="KW-0479">Metal-binding</keyword>
<sequence>MAYLLDTNVVSELRKAAPHARVAQWHAEHSHADVYLSTLVIGEIRRGIDRLRPRDAKQADILERWLSGLTASYRERLLPVTVQVAEEWGRMSATTQPPPVIDGLMAATASVHRLTLVTRNVADVARTGVPLVNPFE</sequence>
<reference evidence="9 10" key="1">
    <citation type="submission" date="2024-10" db="EMBL/GenBank/DDBJ databases">
        <title>The Natural Products Discovery Center: Release of the First 8490 Sequenced Strains for Exploring Actinobacteria Biosynthetic Diversity.</title>
        <authorList>
            <person name="Kalkreuter E."/>
            <person name="Kautsar S.A."/>
            <person name="Yang D."/>
            <person name="Bader C.D."/>
            <person name="Teijaro C.N."/>
            <person name="Fluegel L."/>
            <person name="Davis C.M."/>
            <person name="Simpson J.R."/>
            <person name="Lauterbach L."/>
            <person name="Steele A.D."/>
            <person name="Gui C."/>
            <person name="Meng S."/>
            <person name="Li G."/>
            <person name="Viehrig K."/>
            <person name="Ye F."/>
            <person name="Su P."/>
            <person name="Kiefer A.F."/>
            <person name="Nichols A."/>
            <person name="Cepeda A.J."/>
            <person name="Yan W."/>
            <person name="Fan B."/>
            <person name="Jiang Y."/>
            <person name="Adhikari A."/>
            <person name="Zheng C.-J."/>
            <person name="Schuster L."/>
            <person name="Cowan T.M."/>
            <person name="Smanski M.J."/>
            <person name="Chevrette M.G."/>
            <person name="De Carvalho L.P.S."/>
            <person name="Shen B."/>
        </authorList>
    </citation>
    <scope>NUCLEOTIDE SEQUENCE [LARGE SCALE GENOMIC DNA]</scope>
    <source>
        <strain evidence="9 10">NPDC000087</strain>
    </source>
</reference>
<comment type="cofactor">
    <cofactor evidence="1">
        <name>Mg(2+)</name>
        <dbReference type="ChEBI" id="CHEBI:18420"/>
    </cofactor>
</comment>
<keyword evidence="3" id="KW-0540">Nuclease</keyword>
<dbReference type="InterPro" id="IPR029060">
    <property type="entry name" value="PIN-like_dom_sf"/>
</dbReference>
<feature type="domain" description="PIN" evidence="8">
    <location>
        <begin position="3"/>
        <end position="120"/>
    </location>
</feature>
<accession>A0ABW6WI28</accession>
<dbReference type="PANTHER" id="PTHR33653">
    <property type="entry name" value="RIBONUCLEASE VAPC2"/>
    <property type="match status" value="1"/>
</dbReference>
<dbReference type="EMBL" id="JBIAZU010000004">
    <property type="protein sequence ID" value="MFF5292319.1"/>
    <property type="molecule type" value="Genomic_DNA"/>
</dbReference>
<dbReference type="CDD" id="cd18746">
    <property type="entry name" value="PIN_VapC4-5_FitB-like"/>
    <property type="match status" value="1"/>
</dbReference>
<evidence type="ECO:0000313" key="9">
    <source>
        <dbReference type="EMBL" id="MFF5292319.1"/>
    </source>
</evidence>
<proteinExistence type="inferred from homology"/>
<dbReference type="InterPro" id="IPR050556">
    <property type="entry name" value="Type_II_TA_system_RNase"/>
</dbReference>
<keyword evidence="6" id="KW-0460">Magnesium</keyword>
<evidence type="ECO:0000313" key="10">
    <source>
        <dbReference type="Proteomes" id="UP001602245"/>
    </source>
</evidence>
<dbReference type="RefSeq" id="WP_020513483.1">
    <property type="nucleotide sequence ID" value="NZ_JBIAZU010000004.1"/>
</dbReference>
<comment type="similarity">
    <text evidence="7">Belongs to the PINc/VapC protein family.</text>
</comment>
<organism evidence="9 10">
    <name type="scientific">Paractinoplanes globisporus</name>
    <dbReference type="NCBI Taxonomy" id="113565"/>
    <lineage>
        <taxon>Bacteria</taxon>
        <taxon>Bacillati</taxon>
        <taxon>Actinomycetota</taxon>
        <taxon>Actinomycetes</taxon>
        <taxon>Micromonosporales</taxon>
        <taxon>Micromonosporaceae</taxon>
        <taxon>Paractinoplanes</taxon>
    </lineage>
</organism>
<name>A0ABW6WI28_9ACTN</name>
<evidence type="ECO:0000256" key="5">
    <source>
        <dbReference type="ARBA" id="ARBA00022801"/>
    </source>
</evidence>
<dbReference type="Proteomes" id="UP001602245">
    <property type="component" value="Unassembled WGS sequence"/>
</dbReference>
<evidence type="ECO:0000256" key="7">
    <source>
        <dbReference type="ARBA" id="ARBA00038093"/>
    </source>
</evidence>
<evidence type="ECO:0000256" key="1">
    <source>
        <dbReference type="ARBA" id="ARBA00001946"/>
    </source>
</evidence>
<dbReference type="Pfam" id="PF01850">
    <property type="entry name" value="PIN"/>
    <property type="match status" value="1"/>
</dbReference>
<keyword evidence="10" id="KW-1185">Reference proteome</keyword>
<comment type="caution">
    <text evidence="9">The sequence shown here is derived from an EMBL/GenBank/DDBJ whole genome shotgun (WGS) entry which is preliminary data.</text>
</comment>
<dbReference type="InterPro" id="IPR002716">
    <property type="entry name" value="PIN_dom"/>
</dbReference>
<protein>
    <submittedName>
        <fullName evidence="9">Type II toxin-antitoxin system VapC family toxin</fullName>
    </submittedName>
</protein>
<gene>
    <name evidence="9" type="ORF">ACFY35_22995</name>
</gene>
<evidence type="ECO:0000256" key="4">
    <source>
        <dbReference type="ARBA" id="ARBA00022723"/>
    </source>
</evidence>
<dbReference type="SUPFAM" id="SSF88723">
    <property type="entry name" value="PIN domain-like"/>
    <property type="match status" value="1"/>
</dbReference>
<evidence type="ECO:0000259" key="8">
    <source>
        <dbReference type="Pfam" id="PF01850"/>
    </source>
</evidence>
<evidence type="ECO:0000256" key="3">
    <source>
        <dbReference type="ARBA" id="ARBA00022722"/>
    </source>
</evidence>
<dbReference type="PANTHER" id="PTHR33653:SF1">
    <property type="entry name" value="RIBONUCLEASE VAPC2"/>
    <property type="match status" value="1"/>
</dbReference>
<keyword evidence="2" id="KW-1277">Toxin-antitoxin system</keyword>